<evidence type="ECO:0000256" key="1">
    <source>
        <dbReference type="ARBA" id="ARBA00022574"/>
    </source>
</evidence>
<dbReference type="InterPro" id="IPR001680">
    <property type="entry name" value="WD40_rpt"/>
</dbReference>
<dbReference type="OrthoDB" id="10262475at2759"/>
<accession>A2DML4</accession>
<gene>
    <name evidence="5" type="ORF">TVAG_046450</name>
</gene>
<protein>
    <submittedName>
        <fullName evidence="5">Uncharacterized protein</fullName>
    </submittedName>
</protein>
<dbReference type="Pfam" id="PF00400">
    <property type="entry name" value="WD40"/>
    <property type="match status" value="3"/>
</dbReference>
<dbReference type="InterPro" id="IPR015943">
    <property type="entry name" value="WD40/YVTN_repeat-like_dom_sf"/>
</dbReference>
<organism evidence="5 6">
    <name type="scientific">Trichomonas vaginalis (strain ATCC PRA-98 / G3)</name>
    <dbReference type="NCBI Taxonomy" id="412133"/>
    <lineage>
        <taxon>Eukaryota</taxon>
        <taxon>Metamonada</taxon>
        <taxon>Parabasalia</taxon>
        <taxon>Trichomonadida</taxon>
        <taxon>Trichomonadidae</taxon>
        <taxon>Trichomonas</taxon>
    </lineage>
</organism>
<proteinExistence type="predicted"/>
<dbReference type="PROSITE" id="PS50082">
    <property type="entry name" value="WD_REPEATS_2"/>
    <property type="match status" value="1"/>
</dbReference>
<evidence type="ECO:0000256" key="4">
    <source>
        <dbReference type="SAM" id="MobiDB-lite"/>
    </source>
</evidence>
<keyword evidence="1 3" id="KW-0853">WD repeat</keyword>
<dbReference type="VEuPathDB" id="TrichDB:TVAGG3_0336120"/>
<dbReference type="AlphaFoldDB" id="A2DML4"/>
<sequence>MSQPDFHQLVDQITQQYDQLLKENVELKSELASLKAQLSAQRSETNNTPKRSEKNNTENKYQLTRKSSKPFWQTKLKTTVEWQSLQVDFSDSITAAHVSSDGIYSFGTVDSNIYLYCPDSAIVTATVDGLKGAINSIKSDSTTGIYASCSGDGNIHIWSPKSTSQFFQGFRRQSMGQDVIQCNTILQKHTAPATDITWLGDTGLLVSGSWDKQVCVWDVVHSSCIKSDDLRHQINTLDSYQTYYIAGLQNGEIAYLDKNSQDAEAITFNHGKSIVTRVKFIDDSSFISGGSDSKIKEWDIRQPHQPLVEVDIDQVPTKFDVRGFDVLIPSEVGRMRILDLNSKDITLIEKSPFSYSISEVVYLDDNFFLAASWDGQAATGKIAQ</sequence>
<evidence type="ECO:0000256" key="3">
    <source>
        <dbReference type="PROSITE-ProRule" id="PRU00221"/>
    </source>
</evidence>
<dbReference type="EMBL" id="DS113219">
    <property type="protein sequence ID" value="EAY18441.1"/>
    <property type="molecule type" value="Genomic_DNA"/>
</dbReference>
<evidence type="ECO:0000313" key="5">
    <source>
        <dbReference type="EMBL" id="EAY18441.1"/>
    </source>
</evidence>
<dbReference type="PANTHER" id="PTHR19879:SF9">
    <property type="entry name" value="TRANSCRIPTION INITIATION FACTOR TFIID SUBUNIT 5"/>
    <property type="match status" value="1"/>
</dbReference>
<dbReference type="InterPro" id="IPR020472">
    <property type="entry name" value="WD40_PAC1"/>
</dbReference>
<dbReference type="InterPro" id="IPR036322">
    <property type="entry name" value="WD40_repeat_dom_sf"/>
</dbReference>
<keyword evidence="2" id="KW-0677">Repeat</keyword>
<dbReference type="KEGG" id="tva:5463947"/>
<dbReference type="PROSITE" id="PS50294">
    <property type="entry name" value="WD_REPEATS_REGION"/>
    <property type="match status" value="1"/>
</dbReference>
<dbReference type="PROSITE" id="PS00678">
    <property type="entry name" value="WD_REPEATS_1"/>
    <property type="match status" value="1"/>
</dbReference>
<dbReference type="SMR" id="A2DML4"/>
<dbReference type="STRING" id="5722.A2DML4"/>
<dbReference type="InterPro" id="IPR019775">
    <property type="entry name" value="WD40_repeat_CS"/>
</dbReference>
<reference evidence="5" key="2">
    <citation type="journal article" date="2007" name="Science">
        <title>Draft genome sequence of the sexually transmitted pathogen Trichomonas vaginalis.</title>
        <authorList>
            <person name="Carlton J.M."/>
            <person name="Hirt R.P."/>
            <person name="Silva J.C."/>
            <person name="Delcher A.L."/>
            <person name="Schatz M."/>
            <person name="Zhao Q."/>
            <person name="Wortman J.R."/>
            <person name="Bidwell S.L."/>
            <person name="Alsmark U.C.M."/>
            <person name="Besteiro S."/>
            <person name="Sicheritz-Ponten T."/>
            <person name="Noel C.J."/>
            <person name="Dacks J.B."/>
            <person name="Foster P.G."/>
            <person name="Simillion C."/>
            <person name="Van de Peer Y."/>
            <person name="Miranda-Saavedra D."/>
            <person name="Barton G.J."/>
            <person name="Westrop G.D."/>
            <person name="Mueller S."/>
            <person name="Dessi D."/>
            <person name="Fiori P.L."/>
            <person name="Ren Q."/>
            <person name="Paulsen I."/>
            <person name="Zhang H."/>
            <person name="Bastida-Corcuera F.D."/>
            <person name="Simoes-Barbosa A."/>
            <person name="Brown M.T."/>
            <person name="Hayes R.D."/>
            <person name="Mukherjee M."/>
            <person name="Okumura C.Y."/>
            <person name="Schneider R."/>
            <person name="Smith A.J."/>
            <person name="Vanacova S."/>
            <person name="Villalvazo M."/>
            <person name="Haas B.J."/>
            <person name="Pertea M."/>
            <person name="Feldblyum T.V."/>
            <person name="Utterback T.R."/>
            <person name="Shu C.L."/>
            <person name="Osoegawa K."/>
            <person name="de Jong P.J."/>
            <person name="Hrdy I."/>
            <person name="Horvathova L."/>
            <person name="Zubacova Z."/>
            <person name="Dolezal P."/>
            <person name="Malik S.B."/>
            <person name="Logsdon J.M. Jr."/>
            <person name="Henze K."/>
            <person name="Gupta A."/>
            <person name="Wang C.C."/>
            <person name="Dunne R.L."/>
            <person name="Upcroft J.A."/>
            <person name="Upcroft P."/>
            <person name="White O."/>
            <person name="Salzberg S.L."/>
            <person name="Tang P."/>
            <person name="Chiu C.-H."/>
            <person name="Lee Y.-S."/>
            <person name="Embley T.M."/>
            <person name="Coombs G.H."/>
            <person name="Mottram J.C."/>
            <person name="Tachezy J."/>
            <person name="Fraser-Liggett C.M."/>
            <person name="Johnson P.J."/>
        </authorList>
    </citation>
    <scope>NUCLEOTIDE SEQUENCE [LARGE SCALE GENOMIC DNA]</scope>
    <source>
        <strain evidence="5">G3</strain>
    </source>
</reference>
<dbReference type="VEuPathDB" id="TrichDB:TVAG_046450"/>
<feature type="compositionally biased region" description="Polar residues" evidence="4">
    <location>
        <begin position="38"/>
        <end position="49"/>
    </location>
</feature>
<dbReference type="PRINTS" id="PR00320">
    <property type="entry name" value="GPROTEINBRPT"/>
</dbReference>
<dbReference type="SMART" id="SM00320">
    <property type="entry name" value="WD40"/>
    <property type="match status" value="4"/>
</dbReference>
<dbReference type="RefSeq" id="XP_001579427.1">
    <property type="nucleotide sequence ID" value="XM_001579377.1"/>
</dbReference>
<dbReference type="PANTHER" id="PTHR19879">
    <property type="entry name" value="TRANSCRIPTION INITIATION FACTOR TFIID"/>
    <property type="match status" value="1"/>
</dbReference>
<reference evidence="5" key="1">
    <citation type="submission" date="2006-10" db="EMBL/GenBank/DDBJ databases">
        <authorList>
            <person name="Amadeo P."/>
            <person name="Zhao Q."/>
            <person name="Wortman J."/>
            <person name="Fraser-Liggett C."/>
            <person name="Carlton J."/>
        </authorList>
    </citation>
    <scope>NUCLEOTIDE SEQUENCE</scope>
    <source>
        <strain evidence="5">G3</strain>
    </source>
</reference>
<dbReference type="Gene3D" id="2.130.10.10">
    <property type="entry name" value="YVTN repeat-like/Quinoprotein amine dehydrogenase"/>
    <property type="match status" value="2"/>
</dbReference>
<dbReference type="eggNOG" id="KOG0300">
    <property type="taxonomic scope" value="Eukaryota"/>
</dbReference>
<name>A2DML4_TRIV3</name>
<evidence type="ECO:0000313" key="6">
    <source>
        <dbReference type="Proteomes" id="UP000001542"/>
    </source>
</evidence>
<dbReference type="GO" id="GO:0005634">
    <property type="term" value="C:nucleus"/>
    <property type="evidence" value="ECO:0000318"/>
    <property type="project" value="GO_Central"/>
</dbReference>
<keyword evidence="6" id="KW-1185">Reference proteome</keyword>
<dbReference type="Proteomes" id="UP000001542">
    <property type="component" value="Unassembled WGS sequence"/>
</dbReference>
<evidence type="ECO:0000256" key="2">
    <source>
        <dbReference type="ARBA" id="ARBA00022737"/>
    </source>
</evidence>
<feature type="repeat" description="WD" evidence="3">
    <location>
        <begin position="186"/>
        <end position="227"/>
    </location>
</feature>
<dbReference type="InParanoid" id="A2DML4"/>
<feature type="region of interest" description="Disordered" evidence="4">
    <location>
        <begin position="38"/>
        <end position="65"/>
    </location>
</feature>
<dbReference type="SUPFAM" id="SSF50978">
    <property type="entry name" value="WD40 repeat-like"/>
    <property type="match status" value="1"/>
</dbReference>